<dbReference type="Pfam" id="PF25563">
    <property type="entry name" value="TPR_SYVN1_N"/>
    <property type="match status" value="1"/>
</dbReference>
<dbReference type="CDD" id="cd16479">
    <property type="entry name" value="RING-H2_synoviolin"/>
    <property type="match status" value="1"/>
</dbReference>
<dbReference type="Proteomes" id="UP001152795">
    <property type="component" value="Unassembled WGS sequence"/>
</dbReference>
<keyword evidence="10" id="KW-0833">Ubl conjugation pathway</keyword>
<feature type="transmembrane region" description="Helical" evidence="16">
    <location>
        <begin position="131"/>
        <end position="150"/>
    </location>
</feature>
<dbReference type="InterPro" id="IPR001841">
    <property type="entry name" value="Znf_RING"/>
</dbReference>
<evidence type="ECO:0000256" key="6">
    <source>
        <dbReference type="ARBA" id="ARBA00022679"/>
    </source>
</evidence>
<dbReference type="PANTHER" id="PTHR22763">
    <property type="entry name" value="RING ZINC FINGER PROTEIN"/>
    <property type="match status" value="1"/>
</dbReference>
<dbReference type="GO" id="GO:0005789">
    <property type="term" value="C:endoplasmic reticulum membrane"/>
    <property type="evidence" value="ECO:0007669"/>
    <property type="project" value="UniProtKB-SubCell"/>
</dbReference>
<feature type="transmembrane region" description="Helical" evidence="16">
    <location>
        <begin position="171"/>
        <end position="193"/>
    </location>
</feature>
<evidence type="ECO:0000256" key="13">
    <source>
        <dbReference type="ARBA" id="ARBA00022989"/>
    </source>
</evidence>
<evidence type="ECO:0000256" key="15">
    <source>
        <dbReference type="SAM" id="MobiDB-lite"/>
    </source>
</evidence>
<proteinExistence type="inferred from homology"/>
<dbReference type="GO" id="GO:0016874">
    <property type="term" value="F:ligase activity"/>
    <property type="evidence" value="ECO:0007669"/>
    <property type="project" value="UniProtKB-KW"/>
</dbReference>
<dbReference type="UniPathway" id="UPA00143"/>
<dbReference type="GO" id="GO:0008270">
    <property type="term" value="F:zinc ion binding"/>
    <property type="evidence" value="ECO:0007669"/>
    <property type="project" value="UniProtKB-KW"/>
</dbReference>
<evidence type="ECO:0000256" key="10">
    <source>
        <dbReference type="ARBA" id="ARBA00022786"/>
    </source>
</evidence>
<evidence type="ECO:0000256" key="14">
    <source>
        <dbReference type="ARBA" id="ARBA00023136"/>
    </source>
</evidence>
<evidence type="ECO:0000256" key="9">
    <source>
        <dbReference type="ARBA" id="ARBA00022771"/>
    </source>
</evidence>
<dbReference type="OrthoDB" id="5982831at2759"/>
<dbReference type="InterPro" id="IPR057992">
    <property type="entry name" value="TPR_SYVN1_N"/>
</dbReference>
<dbReference type="PANTHER" id="PTHR22763:SF184">
    <property type="entry name" value="E3 UBIQUITIN-PROTEIN LIGASE SYNOVIOLIN"/>
    <property type="match status" value="1"/>
</dbReference>
<evidence type="ECO:0000256" key="8">
    <source>
        <dbReference type="ARBA" id="ARBA00022723"/>
    </source>
</evidence>
<keyword evidence="6" id="KW-0808">Transferase</keyword>
<feature type="compositionally biased region" description="Pro residues" evidence="15">
    <location>
        <begin position="407"/>
        <end position="421"/>
    </location>
</feature>
<evidence type="ECO:0000259" key="17">
    <source>
        <dbReference type="PROSITE" id="PS50089"/>
    </source>
</evidence>
<dbReference type="PROSITE" id="PS50089">
    <property type="entry name" value="ZF_RING_2"/>
    <property type="match status" value="1"/>
</dbReference>
<evidence type="ECO:0000256" key="5">
    <source>
        <dbReference type="ARBA" id="ARBA00012483"/>
    </source>
</evidence>
<protein>
    <recommendedName>
        <fullName evidence="5">RING-type E3 ubiquitin transferase</fullName>
        <ecNumber evidence="5">2.3.2.27</ecNumber>
    </recommendedName>
</protein>
<keyword evidence="19" id="KW-1185">Reference proteome</keyword>
<feature type="domain" description="RING-type" evidence="17">
    <location>
        <begin position="290"/>
        <end position="329"/>
    </location>
</feature>
<evidence type="ECO:0000256" key="2">
    <source>
        <dbReference type="ARBA" id="ARBA00004477"/>
    </source>
</evidence>
<dbReference type="EMBL" id="CACRXK020001399">
    <property type="protein sequence ID" value="CAB3988883.1"/>
    <property type="molecule type" value="Genomic_DNA"/>
</dbReference>
<dbReference type="FunFam" id="3.30.40.10:FF:000088">
    <property type="entry name" value="E3 ubiquitin-protein ligase synoviolin"/>
    <property type="match status" value="1"/>
</dbReference>
<keyword evidence="8" id="KW-0479">Metal-binding</keyword>
<comment type="subcellular location">
    <subcellularLocation>
        <location evidence="2">Endoplasmic reticulum membrane</location>
        <topology evidence="2">Multi-pass membrane protein</topology>
    </subcellularLocation>
</comment>
<keyword evidence="13 16" id="KW-1133">Transmembrane helix</keyword>
<evidence type="ECO:0000256" key="1">
    <source>
        <dbReference type="ARBA" id="ARBA00000900"/>
    </source>
</evidence>
<dbReference type="Gene3D" id="3.30.40.10">
    <property type="entry name" value="Zinc/RING finger domain, C3HC4 (zinc finger)"/>
    <property type="match status" value="1"/>
</dbReference>
<dbReference type="GO" id="GO:0016567">
    <property type="term" value="P:protein ubiquitination"/>
    <property type="evidence" value="ECO:0007669"/>
    <property type="project" value="UniProtKB-UniPathway"/>
</dbReference>
<keyword evidence="9" id="KW-0863">Zinc-finger</keyword>
<feature type="region of interest" description="Disordered" evidence="15">
    <location>
        <begin position="545"/>
        <end position="566"/>
    </location>
</feature>
<gene>
    <name evidence="18" type="ORF">PACLA_8A020565</name>
</gene>
<dbReference type="Pfam" id="PF13639">
    <property type="entry name" value="zf-RING_2"/>
    <property type="match status" value="1"/>
</dbReference>
<comment type="caution">
    <text evidence="18">The sequence shown here is derived from an EMBL/GenBank/DDBJ whole genome shotgun (WGS) entry which is preliminary data.</text>
</comment>
<accession>A0A6S7GCM7</accession>
<organism evidence="18 19">
    <name type="scientific">Paramuricea clavata</name>
    <name type="common">Red gorgonian</name>
    <name type="synonym">Violescent sea-whip</name>
    <dbReference type="NCBI Taxonomy" id="317549"/>
    <lineage>
        <taxon>Eukaryota</taxon>
        <taxon>Metazoa</taxon>
        <taxon>Cnidaria</taxon>
        <taxon>Anthozoa</taxon>
        <taxon>Octocorallia</taxon>
        <taxon>Malacalcyonacea</taxon>
        <taxon>Plexauridae</taxon>
        <taxon>Paramuricea</taxon>
    </lineage>
</organism>
<evidence type="ECO:0000313" key="19">
    <source>
        <dbReference type="Proteomes" id="UP001152795"/>
    </source>
</evidence>
<dbReference type="GO" id="GO:0061630">
    <property type="term" value="F:ubiquitin protein ligase activity"/>
    <property type="evidence" value="ECO:0007669"/>
    <property type="project" value="UniProtKB-EC"/>
</dbReference>
<evidence type="ECO:0000256" key="12">
    <source>
        <dbReference type="ARBA" id="ARBA00022833"/>
    </source>
</evidence>
<keyword evidence="14 16" id="KW-0472">Membrane</keyword>
<evidence type="ECO:0000256" key="16">
    <source>
        <dbReference type="SAM" id="Phobius"/>
    </source>
</evidence>
<dbReference type="AlphaFoldDB" id="A0A6S7GCM7"/>
<dbReference type="InterPro" id="IPR050731">
    <property type="entry name" value="HRD1_E3_ubiq-ligases"/>
</dbReference>
<evidence type="ECO:0000256" key="3">
    <source>
        <dbReference type="ARBA" id="ARBA00004906"/>
    </source>
</evidence>
<dbReference type="SMART" id="SM00184">
    <property type="entry name" value="RING"/>
    <property type="match status" value="1"/>
</dbReference>
<feature type="compositionally biased region" description="Pro residues" evidence="15">
    <location>
        <begin position="357"/>
        <end position="380"/>
    </location>
</feature>
<keyword evidence="18" id="KW-0436">Ligase</keyword>
<evidence type="ECO:0000256" key="7">
    <source>
        <dbReference type="ARBA" id="ARBA00022692"/>
    </source>
</evidence>
<dbReference type="SUPFAM" id="SSF57850">
    <property type="entry name" value="RING/U-box"/>
    <property type="match status" value="1"/>
</dbReference>
<evidence type="ECO:0000313" key="18">
    <source>
        <dbReference type="EMBL" id="CAB3988883.1"/>
    </source>
</evidence>
<keyword evidence="7 16" id="KW-0812">Transmembrane</keyword>
<feature type="transmembrane region" description="Helical" evidence="16">
    <location>
        <begin position="101"/>
        <end position="119"/>
    </location>
</feature>
<evidence type="ECO:0000256" key="4">
    <source>
        <dbReference type="ARBA" id="ARBA00010089"/>
    </source>
</evidence>
<feature type="region of interest" description="Disordered" evidence="15">
    <location>
        <begin position="336"/>
        <end position="421"/>
    </location>
</feature>
<comment type="catalytic activity">
    <reaction evidence="1">
        <text>S-ubiquitinyl-[E2 ubiquitin-conjugating enzyme]-L-cysteine + [acceptor protein]-L-lysine = [E2 ubiquitin-conjugating enzyme]-L-cysteine + N(6)-ubiquitinyl-[acceptor protein]-L-lysine.</text>
        <dbReference type="EC" id="2.3.2.27"/>
    </reaction>
</comment>
<comment type="pathway">
    <text evidence="3">Protein modification; protein ubiquitination.</text>
</comment>
<dbReference type="InterPro" id="IPR058051">
    <property type="entry name" value="Znf_RING_synoviolin"/>
</dbReference>
<feature type="compositionally biased region" description="Low complexity" evidence="15">
    <location>
        <begin position="396"/>
        <end position="406"/>
    </location>
</feature>
<dbReference type="GO" id="GO:0036503">
    <property type="term" value="P:ERAD pathway"/>
    <property type="evidence" value="ECO:0007669"/>
    <property type="project" value="TreeGrafter"/>
</dbReference>
<sequence length="594" mass="66324">MRGWLLSIGSVVLTSLVIGNAYFQKQQFYPSVVYITKSNPSLAVLYLQAFVFVLLLGQLSRKVFFGQLRPAETEHLIERSWYAVTETCLAFTVFRDNFSPLFVAQFTMLLFLKCFHWLSEDRVEYMERSPVISFLFHIRVICLLTLLGTLDSLLVHKAYHSVINSGASTQLVFGFEYAILLTIVVAVFMKYVLHTIDLQSVNPWENKAVYILYSELVMGFIKSFLYITFMVIMIRVHTFPLFAIRPMYLTLRSFKKSVSDVIMSRRAILNMNTLYPDATPEELASGDNVCIICREEMMTNAKKLPCNHIFHISCLRSWFQRQQTCPTCRMDVLQPQQPRPPAMPAMPQGIPPHGAHMPPPFPMFPMGFPPVPPPGVPPGAPQQGLGPTPPQPPTTQGPSSSTTPQPSSNPIPGTLPPFFPPPFPMFPSPMFGFPFPRPPSSGNTSSATMEELRAMEGEERENVEARIAVLRNIHSLLDTAITQLNQYSQAVAATQTPTFMSGLEPQAGTSTAPISTSQDQNTDENIVSSTADVPGPSWAVVDEDVATTDGETRSIPEASTGVETLAEDYASHNDLRQRRIERFSSQPNDNQDEE</sequence>
<keyword evidence="11" id="KW-0256">Endoplasmic reticulum</keyword>
<feature type="transmembrane region" description="Helical" evidence="16">
    <location>
        <begin position="43"/>
        <end position="59"/>
    </location>
</feature>
<reference evidence="18" key="1">
    <citation type="submission" date="2020-04" db="EMBL/GenBank/DDBJ databases">
        <authorList>
            <person name="Alioto T."/>
            <person name="Alioto T."/>
            <person name="Gomez Garrido J."/>
        </authorList>
    </citation>
    <scope>NUCLEOTIDE SEQUENCE</scope>
    <source>
        <strain evidence="18">A484AB</strain>
    </source>
</reference>
<feature type="compositionally biased region" description="Low complexity" evidence="15">
    <location>
        <begin position="345"/>
        <end position="356"/>
    </location>
</feature>
<name>A0A6S7GCM7_PARCT</name>
<comment type="similarity">
    <text evidence="4">Belongs to the HRD1 family.</text>
</comment>
<dbReference type="InterPro" id="IPR013083">
    <property type="entry name" value="Znf_RING/FYVE/PHD"/>
</dbReference>
<evidence type="ECO:0000256" key="11">
    <source>
        <dbReference type="ARBA" id="ARBA00022824"/>
    </source>
</evidence>
<keyword evidence="12" id="KW-0862">Zinc</keyword>
<dbReference type="EC" id="2.3.2.27" evidence="5"/>
<dbReference type="GO" id="GO:0043161">
    <property type="term" value="P:proteasome-mediated ubiquitin-dependent protein catabolic process"/>
    <property type="evidence" value="ECO:0007669"/>
    <property type="project" value="TreeGrafter"/>
</dbReference>